<dbReference type="PANTHER" id="PTHR46401:SF2">
    <property type="entry name" value="GLYCOSYLTRANSFERASE WBBK-RELATED"/>
    <property type="match status" value="1"/>
</dbReference>
<dbReference type="SUPFAM" id="SSF53756">
    <property type="entry name" value="UDP-Glycosyltransferase/glycogen phosphorylase"/>
    <property type="match status" value="1"/>
</dbReference>
<accession>A0A429X7T3</accession>
<evidence type="ECO:0000313" key="4">
    <source>
        <dbReference type="Proteomes" id="UP000287296"/>
    </source>
</evidence>
<dbReference type="EMBL" id="QYTW02000010">
    <property type="protein sequence ID" value="RST59498.1"/>
    <property type="molecule type" value="Genomic_DNA"/>
</dbReference>
<organism evidence="3 4">
    <name type="scientific">Siminovitchia terrae</name>
    <name type="common">Bacillus terrae</name>
    <dbReference type="NCBI Taxonomy" id="1914933"/>
    <lineage>
        <taxon>Bacteria</taxon>
        <taxon>Bacillati</taxon>
        <taxon>Bacillota</taxon>
        <taxon>Bacilli</taxon>
        <taxon>Bacillales</taxon>
        <taxon>Bacillaceae</taxon>
        <taxon>Siminovitchia</taxon>
    </lineage>
</organism>
<dbReference type="RefSeq" id="WP_120115547.1">
    <property type="nucleotide sequence ID" value="NZ_QYTW02000010.1"/>
</dbReference>
<dbReference type="AlphaFoldDB" id="A0A429X7T3"/>
<keyword evidence="1 3" id="KW-0808">Transferase</keyword>
<name>A0A429X7T3_SIMTE</name>
<dbReference type="Proteomes" id="UP000287296">
    <property type="component" value="Unassembled WGS sequence"/>
</dbReference>
<proteinExistence type="predicted"/>
<dbReference type="Gene3D" id="3.40.50.2000">
    <property type="entry name" value="Glycogen Phosphorylase B"/>
    <property type="match status" value="2"/>
</dbReference>
<dbReference type="Pfam" id="PF00534">
    <property type="entry name" value="Glycos_transf_1"/>
    <property type="match status" value="1"/>
</dbReference>
<protein>
    <submittedName>
        <fullName evidence="3">Glycosyltransferase</fullName>
    </submittedName>
</protein>
<dbReference type="GO" id="GO:0016757">
    <property type="term" value="F:glycosyltransferase activity"/>
    <property type="evidence" value="ECO:0007669"/>
    <property type="project" value="InterPro"/>
</dbReference>
<dbReference type="OrthoDB" id="2052976at2"/>
<evidence type="ECO:0000313" key="3">
    <source>
        <dbReference type="EMBL" id="RST59498.1"/>
    </source>
</evidence>
<comment type="caution">
    <text evidence="3">The sequence shown here is derived from an EMBL/GenBank/DDBJ whole genome shotgun (WGS) entry which is preliminary data.</text>
</comment>
<evidence type="ECO:0000256" key="1">
    <source>
        <dbReference type="ARBA" id="ARBA00022679"/>
    </source>
</evidence>
<dbReference type="PANTHER" id="PTHR46401">
    <property type="entry name" value="GLYCOSYLTRANSFERASE WBBK-RELATED"/>
    <property type="match status" value="1"/>
</dbReference>
<sequence>MKNICIIRNASFSQNAMMHRIVTALVDISNLIVVSRERDRLNKQYECKKVNFQNNTIENYSLNIRSDYGKGINNLIPLLLYQFQLFKVLYKTRKKFDVIHAIDFDSGLVACLFCMLFKKKYVYHIADFYIESRQGIPTVVKKVIKALDFFVIKKAEVTILCTENRREQIKGSSPNKIEIIHNVPTIDKEASQNIIAEKNSELTLCYIGTLGETRFLKEMIEAVSRRPNDLKLIVGGYGKLEDYIKDKSLKYENIQFIGKVNYLDTFDFYSSSDIMVAVYDPRIKNHKYSAPNKFYESILLKKPIIVGKDTGIDELVREHDIGFIIDYDYKEFINTLDEIKSTPAILEQKRENIDKISSLYSWEKMKGKIREVYKLIK</sequence>
<dbReference type="InterPro" id="IPR001296">
    <property type="entry name" value="Glyco_trans_1"/>
</dbReference>
<gene>
    <name evidence="3" type="ORF">D5F11_011760</name>
</gene>
<reference evidence="3 4" key="1">
    <citation type="submission" date="2018-12" db="EMBL/GenBank/DDBJ databases">
        <authorList>
            <person name="Sun L."/>
            <person name="Chen Z."/>
        </authorList>
    </citation>
    <scope>NUCLEOTIDE SEQUENCE [LARGE SCALE GENOMIC DNA]</scope>
    <source>
        <strain evidence="3 4">LMG 29736</strain>
    </source>
</reference>
<feature type="domain" description="Glycosyl transferase family 1" evidence="2">
    <location>
        <begin position="188"/>
        <end position="353"/>
    </location>
</feature>
<evidence type="ECO:0000259" key="2">
    <source>
        <dbReference type="Pfam" id="PF00534"/>
    </source>
</evidence>